<gene>
    <name evidence="1" type="ORF">MRATA1EN1_LOCUS24366</name>
</gene>
<reference evidence="1" key="1">
    <citation type="submission" date="2023-04" db="EMBL/GenBank/DDBJ databases">
        <authorList>
            <consortium name="ELIXIR-Norway"/>
        </authorList>
    </citation>
    <scope>NUCLEOTIDE SEQUENCE [LARGE SCALE GENOMIC DNA]</scope>
</reference>
<keyword evidence="2" id="KW-1185">Reference proteome</keyword>
<proteinExistence type="predicted"/>
<name>A0ABN8ZNP9_RANTA</name>
<organism evidence="1 2">
    <name type="scientific">Rangifer tarandus platyrhynchus</name>
    <name type="common">Svalbard reindeer</name>
    <dbReference type="NCBI Taxonomy" id="3082113"/>
    <lineage>
        <taxon>Eukaryota</taxon>
        <taxon>Metazoa</taxon>
        <taxon>Chordata</taxon>
        <taxon>Craniata</taxon>
        <taxon>Vertebrata</taxon>
        <taxon>Euteleostomi</taxon>
        <taxon>Mammalia</taxon>
        <taxon>Eutheria</taxon>
        <taxon>Laurasiatheria</taxon>
        <taxon>Artiodactyla</taxon>
        <taxon>Ruminantia</taxon>
        <taxon>Pecora</taxon>
        <taxon>Cervidae</taxon>
        <taxon>Odocoileinae</taxon>
        <taxon>Rangifer</taxon>
    </lineage>
</organism>
<sequence length="108" mass="12116">MFSKSSQNIYVLVDLKMKHLPWKHIGFLVCGLPESIPLKLFQGFEKNDEQFIILTIVFIAQTTVSLCSRESGDLKLRALSPPFPFSFLTNLIAGLLPSFMQPLELSGS</sequence>
<protein>
    <submittedName>
        <fullName evidence="1">Uncharacterized protein</fullName>
    </submittedName>
</protein>
<accession>A0ABN8ZNP9</accession>
<evidence type="ECO:0000313" key="2">
    <source>
        <dbReference type="Proteomes" id="UP001176941"/>
    </source>
</evidence>
<evidence type="ECO:0000313" key="1">
    <source>
        <dbReference type="EMBL" id="CAI9175404.1"/>
    </source>
</evidence>
<dbReference type="Proteomes" id="UP001176941">
    <property type="component" value="Chromosome 5"/>
</dbReference>
<dbReference type="EMBL" id="OX459941">
    <property type="protein sequence ID" value="CAI9175404.1"/>
    <property type="molecule type" value="Genomic_DNA"/>
</dbReference>